<keyword evidence="1" id="KW-0732">Signal</keyword>
<feature type="chain" id="PRO_5007293085" description="SSCRP protein" evidence="1">
    <location>
        <begin position="19"/>
        <end position="119"/>
    </location>
</feature>
<reference evidence="3" key="1">
    <citation type="submission" date="2016-02" db="EMBL/GenBank/DDBJ databases">
        <title>Draft genome sequence of Microdochium bolleyi, a fungal endophyte of beachgrass.</title>
        <authorList>
            <consortium name="DOE Joint Genome Institute"/>
            <person name="David A.S."/>
            <person name="May G."/>
            <person name="Haridas S."/>
            <person name="Lim J."/>
            <person name="Wang M."/>
            <person name="Labutti K."/>
            <person name="Lipzen A."/>
            <person name="Barry K."/>
            <person name="Grigoriev I.V."/>
        </authorList>
    </citation>
    <scope>NUCLEOTIDE SEQUENCE [LARGE SCALE GENOMIC DNA]</scope>
    <source>
        <strain evidence="3">J235TASD1</strain>
    </source>
</reference>
<gene>
    <name evidence="2" type="ORF">Micbo1qcDRAFT_207811</name>
</gene>
<keyword evidence="3" id="KW-1185">Reference proteome</keyword>
<feature type="signal peptide" evidence="1">
    <location>
        <begin position="1"/>
        <end position="18"/>
    </location>
</feature>
<dbReference type="AlphaFoldDB" id="A0A136ISW8"/>
<dbReference type="OrthoDB" id="5394791at2759"/>
<name>A0A136ISW8_9PEZI</name>
<sequence>MHFITILALIAPLATAMAEPEAVAMPVPEAAHAAAPDLTVREPPTRVELVARACKTNGCQCKKGLPQGQYCGNCVATSDGKWVITTKRVYTHIYECSKNGDCCDYGVASDCGGLNARCG</sequence>
<dbReference type="InParanoid" id="A0A136ISW8"/>
<protein>
    <recommendedName>
        <fullName evidence="4">SSCRP protein</fullName>
    </recommendedName>
</protein>
<organism evidence="2 3">
    <name type="scientific">Microdochium bolleyi</name>
    <dbReference type="NCBI Taxonomy" id="196109"/>
    <lineage>
        <taxon>Eukaryota</taxon>
        <taxon>Fungi</taxon>
        <taxon>Dikarya</taxon>
        <taxon>Ascomycota</taxon>
        <taxon>Pezizomycotina</taxon>
        <taxon>Sordariomycetes</taxon>
        <taxon>Xylariomycetidae</taxon>
        <taxon>Xylariales</taxon>
        <taxon>Microdochiaceae</taxon>
        <taxon>Microdochium</taxon>
    </lineage>
</organism>
<evidence type="ECO:0000256" key="1">
    <source>
        <dbReference type="SAM" id="SignalP"/>
    </source>
</evidence>
<evidence type="ECO:0008006" key="4">
    <source>
        <dbReference type="Google" id="ProtNLM"/>
    </source>
</evidence>
<evidence type="ECO:0000313" key="3">
    <source>
        <dbReference type="Proteomes" id="UP000070501"/>
    </source>
</evidence>
<accession>A0A136ISW8</accession>
<proteinExistence type="predicted"/>
<dbReference type="Proteomes" id="UP000070501">
    <property type="component" value="Unassembled WGS sequence"/>
</dbReference>
<dbReference type="EMBL" id="KQ964260">
    <property type="protein sequence ID" value="KXJ88062.1"/>
    <property type="molecule type" value="Genomic_DNA"/>
</dbReference>
<evidence type="ECO:0000313" key="2">
    <source>
        <dbReference type="EMBL" id="KXJ88062.1"/>
    </source>
</evidence>